<accession>A0A4P6XJM5</accession>
<name>A0A4P6XJM5_9ASCO</name>
<keyword evidence="1" id="KW-0396">Initiation factor</keyword>
<proteinExistence type="predicted"/>
<dbReference type="GO" id="GO:0003743">
    <property type="term" value="F:translation initiation factor activity"/>
    <property type="evidence" value="ECO:0007669"/>
    <property type="project" value="UniProtKB-KW"/>
</dbReference>
<protein>
    <submittedName>
        <fullName evidence="1">Translation initiation factor 3 subunit M</fullName>
    </submittedName>
</protein>
<keyword evidence="2" id="KW-1185">Reference proteome</keyword>
<dbReference type="Proteomes" id="UP000292447">
    <property type="component" value="Chromosome I"/>
</dbReference>
<dbReference type="GO" id="GO:0005852">
    <property type="term" value="C:eukaryotic translation initiation factor 3 complex"/>
    <property type="evidence" value="ECO:0007669"/>
    <property type="project" value="TreeGrafter"/>
</dbReference>
<reference evidence="2" key="1">
    <citation type="submission" date="2019-03" db="EMBL/GenBank/DDBJ databases">
        <title>Snf2 controls pulcherriminic acid biosynthesis and connects pigmentation and antifungal activity of the yeast Metschnikowia pulcherrima.</title>
        <authorList>
            <person name="Gore-Lloyd D."/>
            <person name="Sumann I."/>
            <person name="Brachmann A.O."/>
            <person name="Schneeberger K."/>
            <person name="Ortiz-Merino R.A."/>
            <person name="Moreno-Beltran M."/>
            <person name="Schlaefli M."/>
            <person name="Kirner P."/>
            <person name="Santos Kron A."/>
            <person name="Wolfe K.H."/>
            <person name="Piel J."/>
            <person name="Ahrens C.H."/>
            <person name="Henk D."/>
            <person name="Freimoser F.M."/>
        </authorList>
    </citation>
    <scope>NUCLEOTIDE SEQUENCE [LARGE SCALE GENOMIC DNA]</scope>
    <source>
        <strain evidence="2">APC 1.2</strain>
    </source>
</reference>
<evidence type="ECO:0000313" key="2">
    <source>
        <dbReference type="Proteomes" id="UP000292447"/>
    </source>
</evidence>
<dbReference type="InterPro" id="IPR045237">
    <property type="entry name" value="COPS7/eIF3m"/>
</dbReference>
<evidence type="ECO:0000313" key="1">
    <source>
        <dbReference type="EMBL" id="QBM86675.1"/>
    </source>
</evidence>
<dbReference type="PANTHER" id="PTHR15350:SF2">
    <property type="entry name" value="EUKARYOTIC TRANSLATION INITIATION FACTOR 3 SUBUNIT M"/>
    <property type="match status" value="1"/>
</dbReference>
<sequence>MASVIVVENDLKDSVTEYSLIIDSVRQNTEFSSSLNEFLGDEITDKKKLATIILKASSKEVLTSLSNKEFEPAFYLLAYLIKELEGLTIEQTLLRDSQIVSLLKECTPTQQPSLRDRKSLKPTTVLSTFNTFFNLLPPTSASRIDILQTILSIVSETQTSFELIQSSIGDNLVSWLKAANASDEQVRSLFWSFISLDKSFSQKALDLIKAFTSEFTLSLEEVHQLIIFALSSSIVDVSFLVNNNLASALAQNSSDELVKVFVAYTHGDILTSVPSPLTEEVIYKSKILSLARFFVENEKSHKNTFKYNDIPSELVSSTAAFERLLIDSIKAGVIEGKLNQVDESFCLIRVNRLILAGDEQKLAQDWEVVKATLLDWKHSLENINEIVVNAKDNIVNNNNAN</sequence>
<dbReference type="GO" id="GO:0002183">
    <property type="term" value="P:cytoplasmic translational initiation"/>
    <property type="evidence" value="ECO:0007669"/>
    <property type="project" value="TreeGrafter"/>
</dbReference>
<keyword evidence="1" id="KW-0648">Protein biosynthesis</keyword>
<gene>
    <name evidence="1" type="primary">MPUL0A13210</name>
    <name evidence="1" type="ORF">METSCH_A13210</name>
</gene>
<dbReference type="AlphaFoldDB" id="A0A4P6XJM5"/>
<dbReference type="EMBL" id="CP034456">
    <property type="protein sequence ID" value="QBM86675.1"/>
    <property type="molecule type" value="Genomic_DNA"/>
</dbReference>
<organism evidence="1 2">
    <name type="scientific">Metschnikowia aff. pulcherrima</name>
    <dbReference type="NCBI Taxonomy" id="2163413"/>
    <lineage>
        <taxon>Eukaryota</taxon>
        <taxon>Fungi</taxon>
        <taxon>Dikarya</taxon>
        <taxon>Ascomycota</taxon>
        <taxon>Saccharomycotina</taxon>
        <taxon>Pichiomycetes</taxon>
        <taxon>Metschnikowiaceae</taxon>
        <taxon>Metschnikowia</taxon>
    </lineage>
</organism>
<dbReference type="STRING" id="2163413.A0A4P6XJM5"/>
<dbReference type="PANTHER" id="PTHR15350">
    <property type="entry name" value="COP9 SIGNALOSOME COMPLEX SUBUNIT 7/DENDRITIC CELL PROTEIN GA17"/>
    <property type="match status" value="1"/>
</dbReference>